<proteinExistence type="predicted"/>
<feature type="compositionally biased region" description="Basic and acidic residues" evidence="1">
    <location>
        <begin position="245"/>
        <end position="260"/>
    </location>
</feature>
<evidence type="ECO:0000313" key="5">
    <source>
        <dbReference type="Proteomes" id="UP000523863"/>
    </source>
</evidence>
<feature type="region of interest" description="Disordered" evidence="1">
    <location>
        <begin position="234"/>
        <end position="260"/>
    </location>
</feature>
<keyword evidence="5" id="KW-1185">Reference proteome</keyword>
<organism evidence="4 5">
    <name type="scientific">Neomicrococcus lactis</name>
    <dbReference type="NCBI Taxonomy" id="732241"/>
    <lineage>
        <taxon>Bacteria</taxon>
        <taxon>Bacillati</taxon>
        <taxon>Actinomycetota</taxon>
        <taxon>Actinomycetes</taxon>
        <taxon>Micrococcales</taxon>
        <taxon>Micrococcaceae</taxon>
        <taxon>Neomicrococcus</taxon>
    </lineage>
</organism>
<dbReference type="Pfam" id="PF21946">
    <property type="entry name" value="LppM"/>
    <property type="match status" value="1"/>
</dbReference>
<evidence type="ECO:0000313" key="4">
    <source>
        <dbReference type="EMBL" id="MBB5597992.1"/>
    </source>
</evidence>
<keyword evidence="2" id="KW-0812">Transmembrane</keyword>
<accession>A0A7W8YAP4</accession>
<sequence length="260" mass="28309">MKKTAKILPLLVAVMFLLTGCVKLNMDFVVRADDTADLAMVMAVKKDVLNGQSVDDFLQQFGNGADPFEDLPAEAKRETYSDDTYEGYKVSMLNQPLKDVMNESATNANGKIEHRDGKFFVETTSLDMGENASQAKTMFSEATMSFAFPGKIVNATEGGVIEGNKVTYQIFDLPNGTVLKIEAEDGTGPNLTLLWWVLGALAVLLIAGLVWFLLRRNRKDDAAASIPAEADGNTAVVSDDIPALPDHEPRRAESSEKNTP</sequence>
<keyword evidence="2" id="KW-1133">Transmembrane helix</keyword>
<comment type="caution">
    <text evidence="4">The sequence shown here is derived from an EMBL/GenBank/DDBJ whole genome shotgun (WGS) entry which is preliminary data.</text>
</comment>
<reference evidence="4 5" key="1">
    <citation type="submission" date="2020-08" db="EMBL/GenBank/DDBJ databases">
        <title>Sequencing the genomes of 1000 actinobacteria strains.</title>
        <authorList>
            <person name="Klenk H.-P."/>
        </authorList>
    </citation>
    <scope>NUCLEOTIDE SEQUENCE [LARGE SCALE GENOMIC DNA]</scope>
    <source>
        <strain evidence="4 5">DSM 23694</strain>
    </source>
</reference>
<dbReference type="InterPro" id="IPR053807">
    <property type="entry name" value="LppM"/>
</dbReference>
<dbReference type="RefSeq" id="WP_183641283.1">
    <property type="nucleotide sequence ID" value="NZ_JACHBL010000001.1"/>
</dbReference>
<evidence type="ECO:0000259" key="3">
    <source>
        <dbReference type="Pfam" id="PF21946"/>
    </source>
</evidence>
<evidence type="ECO:0000256" key="2">
    <source>
        <dbReference type="SAM" id="Phobius"/>
    </source>
</evidence>
<dbReference type="PROSITE" id="PS51257">
    <property type="entry name" value="PROKAR_LIPOPROTEIN"/>
    <property type="match status" value="1"/>
</dbReference>
<gene>
    <name evidence="4" type="ORF">BKA12_001072</name>
</gene>
<feature type="transmembrane region" description="Helical" evidence="2">
    <location>
        <begin position="193"/>
        <end position="214"/>
    </location>
</feature>
<dbReference type="Proteomes" id="UP000523863">
    <property type="component" value="Unassembled WGS sequence"/>
</dbReference>
<protein>
    <recommendedName>
        <fullName evidence="3">LppM domain-containing protein</fullName>
    </recommendedName>
</protein>
<dbReference type="EMBL" id="JACHBL010000001">
    <property type="protein sequence ID" value="MBB5597992.1"/>
    <property type="molecule type" value="Genomic_DNA"/>
</dbReference>
<name>A0A7W8YAP4_9MICC</name>
<dbReference type="AlphaFoldDB" id="A0A7W8YAP4"/>
<feature type="domain" description="LppM" evidence="3">
    <location>
        <begin position="23"/>
        <end position="184"/>
    </location>
</feature>
<evidence type="ECO:0000256" key="1">
    <source>
        <dbReference type="SAM" id="MobiDB-lite"/>
    </source>
</evidence>
<keyword evidence="2" id="KW-0472">Membrane</keyword>